<dbReference type="FunCoup" id="A0A6P6XSA5">
    <property type="interactions" value="1891"/>
</dbReference>
<feature type="compositionally biased region" description="Polar residues" evidence="7">
    <location>
        <begin position="593"/>
        <end position="603"/>
    </location>
</feature>
<evidence type="ECO:0000313" key="9">
    <source>
        <dbReference type="Proteomes" id="UP000515146"/>
    </source>
</evidence>
<comment type="similarity">
    <text evidence="2">Belongs to the RRM CPSF6/7 family.</text>
</comment>
<dbReference type="PROSITE" id="PS50102">
    <property type="entry name" value="RRM"/>
    <property type="match status" value="1"/>
</dbReference>
<dbReference type="InterPro" id="IPR034772">
    <property type="entry name" value="CPSF6/7"/>
</dbReference>
<keyword evidence="9" id="KW-1185">Reference proteome</keyword>
<evidence type="ECO:0000259" key="8">
    <source>
        <dbReference type="PROSITE" id="PS50102"/>
    </source>
</evidence>
<evidence type="ECO:0000256" key="5">
    <source>
        <dbReference type="ARBA" id="ARBA00023242"/>
    </source>
</evidence>
<feature type="region of interest" description="Disordered" evidence="7">
    <location>
        <begin position="304"/>
        <end position="402"/>
    </location>
</feature>
<evidence type="ECO:0000256" key="7">
    <source>
        <dbReference type="SAM" id="MobiDB-lite"/>
    </source>
</evidence>
<dbReference type="Proteomes" id="UP000515146">
    <property type="component" value="Unplaced"/>
</dbReference>
<dbReference type="InterPro" id="IPR000504">
    <property type="entry name" value="RRM_dom"/>
</dbReference>
<feature type="compositionally biased region" description="Low complexity" evidence="7">
    <location>
        <begin position="372"/>
        <end position="388"/>
    </location>
</feature>
<dbReference type="GeneID" id="113790258"/>
<evidence type="ECO:0000256" key="3">
    <source>
        <dbReference type="ARBA" id="ARBA00022664"/>
    </source>
</evidence>
<keyword evidence="5" id="KW-0539">Nucleus</keyword>
<dbReference type="OrthoDB" id="10065185at2759"/>
<dbReference type="GO" id="GO:0003723">
    <property type="term" value="F:RNA binding"/>
    <property type="evidence" value="ECO:0007669"/>
    <property type="project" value="UniProtKB-UniRule"/>
</dbReference>
<feature type="region of interest" description="Disordered" evidence="7">
    <location>
        <begin position="30"/>
        <end position="143"/>
    </location>
</feature>
<reference evidence="10" key="1">
    <citation type="submission" date="2025-08" db="UniProtKB">
        <authorList>
            <consortium name="RefSeq"/>
        </authorList>
    </citation>
    <scope>IDENTIFICATION</scope>
    <source>
        <strain evidence="10">Airmid</strain>
    </source>
</reference>
<comment type="subcellular location">
    <subcellularLocation>
        <location evidence="1">Nucleus</location>
    </subcellularLocation>
</comment>
<feature type="compositionally biased region" description="Gly residues" evidence="7">
    <location>
        <begin position="262"/>
        <end position="276"/>
    </location>
</feature>
<dbReference type="PANTHER" id="PTHR23204">
    <property type="entry name" value="CLEAVAGE AND POLYADENYLATION SPECIFIC FACTOR"/>
    <property type="match status" value="1"/>
</dbReference>
<dbReference type="Gene3D" id="3.30.70.330">
    <property type="match status" value="1"/>
</dbReference>
<feature type="domain" description="RRM" evidence="8">
    <location>
        <begin position="145"/>
        <end position="246"/>
    </location>
</feature>
<feature type="region of interest" description="Disordered" evidence="7">
    <location>
        <begin position="234"/>
        <end position="287"/>
    </location>
</feature>
<accession>A0A6P6XSA5</accession>
<protein>
    <submittedName>
        <fullName evidence="10">Cleavage and polyadenylation specificity factor subunit 6-like</fullName>
    </submittedName>
</protein>
<dbReference type="RefSeq" id="XP_027195698.1">
    <property type="nucleotide sequence ID" value="XM_027339897.1"/>
</dbReference>
<feature type="region of interest" description="Disordered" evidence="7">
    <location>
        <begin position="415"/>
        <end position="435"/>
    </location>
</feature>
<dbReference type="OMA" id="GHPYSGH"/>
<evidence type="ECO:0000256" key="2">
    <source>
        <dbReference type="ARBA" id="ARBA00006265"/>
    </source>
</evidence>
<feature type="compositionally biased region" description="Low complexity" evidence="7">
    <location>
        <begin position="73"/>
        <end position="141"/>
    </location>
</feature>
<dbReference type="InterPro" id="IPR012677">
    <property type="entry name" value="Nucleotide-bd_a/b_plait_sf"/>
</dbReference>
<feature type="region of interest" description="Disordered" evidence="7">
    <location>
        <begin position="593"/>
        <end position="695"/>
    </location>
</feature>
<feature type="compositionally biased region" description="Low complexity" evidence="7">
    <location>
        <begin position="242"/>
        <end position="261"/>
    </location>
</feature>
<name>A0A6P6XSA5_DERPT</name>
<dbReference type="InterPro" id="IPR057951">
    <property type="entry name" value="CPSF6/7_RSLD_N"/>
</dbReference>
<dbReference type="GO" id="GO:0006397">
    <property type="term" value="P:mRNA processing"/>
    <property type="evidence" value="ECO:0007669"/>
    <property type="project" value="UniProtKB-KW"/>
</dbReference>
<evidence type="ECO:0000313" key="10">
    <source>
        <dbReference type="RefSeq" id="XP_027195698.1"/>
    </source>
</evidence>
<feature type="compositionally biased region" description="Basic and acidic residues" evidence="7">
    <location>
        <begin position="636"/>
        <end position="695"/>
    </location>
</feature>
<keyword evidence="3" id="KW-0507">mRNA processing</keyword>
<feature type="compositionally biased region" description="Polar residues" evidence="7">
    <location>
        <begin position="415"/>
        <end position="432"/>
    </location>
</feature>
<dbReference type="GO" id="GO:0005634">
    <property type="term" value="C:nucleus"/>
    <property type="evidence" value="ECO:0007669"/>
    <property type="project" value="UniProtKB-SubCell"/>
</dbReference>
<evidence type="ECO:0000256" key="1">
    <source>
        <dbReference type="ARBA" id="ARBA00004123"/>
    </source>
</evidence>
<evidence type="ECO:0000256" key="4">
    <source>
        <dbReference type="ARBA" id="ARBA00022884"/>
    </source>
</evidence>
<keyword evidence="4 6" id="KW-0694">RNA-binding</keyword>
<proteinExistence type="inferred from homology"/>
<dbReference type="InterPro" id="IPR035979">
    <property type="entry name" value="RBD_domain_sf"/>
</dbReference>
<feature type="compositionally biased region" description="Basic and acidic residues" evidence="7">
    <location>
        <begin position="604"/>
        <end position="623"/>
    </location>
</feature>
<dbReference type="SUPFAM" id="SSF54928">
    <property type="entry name" value="RNA-binding domain, RBD"/>
    <property type="match status" value="1"/>
</dbReference>
<organism evidence="9 10">
    <name type="scientific">Dermatophagoides pteronyssinus</name>
    <name type="common">European house dust mite</name>
    <dbReference type="NCBI Taxonomy" id="6956"/>
    <lineage>
        <taxon>Eukaryota</taxon>
        <taxon>Metazoa</taxon>
        <taxon>Ecdysozoa</taxon>
        <taxon>Arthropoda</taxon>
        <taxon>Chelicerata</taxon>
        <taxon>Arachnida</taxon>
        <taxon>Acari</taxon>
        <taxon>Acariformes</taxon>
        <taxon>Sarcoptiformes</taxon>
        <taxon>Astigmata</taxon>
        <taxon>Psoroptidia</taxon>
        <taxon>Analgoidea</taxon>
        <taxon>Pyroglyphidae</taxon>
        <taxon>Dermatophagoidinae</taxon>
        <taxon>Dermatophagoides</taxon>
    </lineage>
</organism>
<evidence type="ECO:0000256" key="6">
    <source>
        <dbReference type="PROSITE-ProRule" id="PRU00176"/>
    </source>
</evidence>
<dbReference type="SMART" id="SM00360">
    <property type="entry name" value="RRM"/>
    <property type="match status" value="1"/>
</dbReference>
<dbReference type="InParanoid" id="A0A6P6XSA5"/>
<dbReference type="Pfam" id="PF25524">
    <property type="entry name" value="RSLD_CPSF6"/>
    <property type="match status" value="1"/>
</dbReference>
<dbReference type="AlphaFoldDB" id="A0A6P6XSA5"/>
<sequence length="695" mass="75239">MASDGPELDLYADDIGDEFSQEYVDNDLYDDVLTSNSSAKRNTNQSSSGGGGGGNQNNSSNNNNNDDDDDDSQQQQQINGTGNNSSNNNNNSNSQTNNSSGNNIPSSILLGHGNQSSSSSMNEITSSNHYGSSSAISSNNSARRPSLYVGNLTWWTTDDDIIKSLNSINVNDVTEVRFFENRANGQSKGFCTVYFQSEQSVRTALEKMKQTVIHNQSPMVTLCNRQNLNNFELKAGRKPGMNGQQSSSSGNTGGNSNSNSGNVGGSSGGGSGGGGLQQQHQQSNSHHHQNNFLMQNNRNYNQQNSNQIHQQSSHRPPLIARPMRPSAPLLSHHSSTSGSSSGGAGGHSQPRLSMPHPTLSFGNTGSSMLGAGSNQSGNHHHQSSWNNHLMSNGPRNNPLQSANANALNPMLRLNQGNHRSLSNQPLLSAPGNQSSLDLRSQLSSAGLTGVHGQMTQAALFASQSGLNLPPGANDLFSNRLTSLGVGPFGQNAAAAHSMFGDRSLDPLSSIGHHHHHHHNQMSEAEFEEILNKNKNLSNTVISQAVSDASSGDYSAAIDKLSTAISLIEGSRVSKDERCKIIISTLQDTLQGIKQKAYSSGGSRSKSDHRLMRSRSRDRDDHRTGGSSSHRGSGGSSRDRDHKDRGRGGGGGRERSRSRERDYRERSRDRYHEDHRSHYEDRYREKDRDRDHRGRH</sequence>
<gene>
    <name evidence="10" type="primary">LOC113790258</name>
</gene>
<dbReference type="Pfam" id="PF00076">
    <property type="entry name" value="RRM_1"/>
    <property type="match status" value="1"/>
</dbReference>
<dbReference type="KEGG" id="dpte:113790258"/>
<feature type="compositionally biased region" description="Polar residues" evidence="7">
    <location>
        <begin position="389"/>
        <end position="402"/>
    </location>
</feature>
<feature type="compositionally biased region" description="Low complexity" evidence="7">
    <location>
        <begin position="304"/>
        <end position="314"/>
    </location>
</feature>